<feature type="transmembrane region" description="Helical" evidence="1">
    <location>
        <begin position="69"/>
        <end position="87"/>
    </location>
</feature>
<keyword evidence="3" id="KW-1185">Reference proteome</keyword>
<evidence type="ECO:0000256" key="1">
    <source>
        <dbReference type="SAM" id="Phobius"/>
    </source>
</evidence>
<sequence>MEDLYPKDSPVASRHMQDRSLTSELSFLDFRTERRKFLTSFFNLNLLSTAIEGRCCIRRPNDMYNEYQSFYWCLVAPFVAIAATLLLPQRVEKSMRIARP</sequence>
<dbReference type="Proteomes" id="UP000807342">
    <property type="component" value="Unassembled WGS sequence"/>
</dbReference>
<reference evidence="2" key="1">
    <citation type="submission" date="2020-11" db="EMBL/GenBank/DDBJ databases">
        <authorList>
            <consortium name="DOE Joint Genome Institute"/>
            <person name="Ahrendt S."/>
            <person name="Riley R."/>
            <person name="Andreopoulos W."/>
            <person name="Labutti K."/>
            <person name="Pangilinan J."/>
            <person name="Ruiz-Duenas F.J."/>
            <person name="Barrasa J.M."/>
            <person name="Sanchez-Garcia M."/>
            <person name="Camarero S."/>
            <person name="Miyauchi S."/>
            <person name="Serrano A."/>
            <person name="Linde D."/>
            <person name="Babiker R."/>
            <person name="Drula E."/>
            <person name="Ayuso-Fernandez I."/>
            <person name="Pacheco R."/>
            <person name="Padilla G."/>
            <person name="Ferreira P."/>
            <person name="Barriuso J."/>
            <person name="Kellner H."/>
            <person name="Castanera R."/>
            <person name="Alfaro M."/>
            <person name="Ramirez L."/>
            <person name="Pisabarro A.G."/>
            <person name="Kuo A."/>
            <person name="Tritt A."/>
            <person name="Lipzen A."/>
            <person name="He G."/>
            <person name="Yan M."/>
            <person name="Ng V."/>
            <person name="Cullen D."/>
            <person name="Martin F."/>
            <person name="Rosso M.-N."/>
            <person name="Henrissat B."/>
            <person name="Hibbett D."/>
            <person name="Martinez A.T."/>
            <person name="Grigoriev I.V."/>
        </authorList>
    </citation>
    <scope>NUCLEOTIDE SEQUENCE</scope>
    <source>
        <strain evidence="2">MF-IS2</strain>
    </source>
</reference>
<dbReference type="EMBL" id="MU151356">
    <property type="protein sequence ID" value="KAF9444667.1"/>
    <property type="molecule type" value="Genomic_DNA"/>
</dbReference>
<name>A0A9P6BYU7_9AGAR</name>
<accession>A0A9P6BYU7</accession>
<comment type="caution">
    <text evidence="2">The sequence shown here is derived from an EMBL/GenBank/DDBJ whole genome shotgun (WGS) entry which is preliminary data.</text>
</comment>
<protein>
    <submittedName>
        <fullName evidence="2">Uncharacterized protein</fullName>
    </submittedName>
</protein>
<keyword evidence="1" id="KW-0472">Membrane</keyword>
<dbReference type="AlphaFoldDB" id="A0A9P6BYU7"/>
<keyword evidence="1" id="KW-0812">Transmembrane</keyword>
<organism evidence="2 3">
    <name type="scientific">Macrolepiota fuliginosa MF-IS2</name>
    <dbReference type="NCBI Taxonomy" id="1400762"/>
    <lineage>
        <taxon>Eukaryota</taxon>
        <taxon>Fungi</taxon>
        <taxon>Dikarya</taxon>
        <taxon>Basidiomycota</taxon>
        <taxon>Agaricomycotina</taxon>
        <taxon>Agaricomycetes</taxon>
        <taxon>Agaricomycetidae</taxon>
        <taxon>Agaricales</taxon>
        <taxon>Agaricineae</taxon>
        <taxon>Agaricaceae</taxon>
        <taxon>Macrolepiota</taxon>
    </lineage>
</organism>
<evidence type="ECO:0000313" key="2">
    <source>
        <dbReference type="EMBL" id="KAF9444667.1"/>
    </source>
</evidence>
<evidence type="ECO:0000313" key="3">
    <source>
        <dbReference type="Proteomes" id="UP000807342"/>
    </source>
</evidence>
<proteinExistence type="predicted"/>
<keyword evidence="1" id="KW-1133">Transmembrane helix</keyword>
<gene>
    <name evidence="2" type="ORF">P691DRAFT_325045</name>
</gene>